<feature type="transmembrane region" description="Helical" evidence="2">
    <location>
        <begin position="851"/>
        <end position="880"/>
    </location>
</feature>
<feature type="transmembrane region" description="Helical" evidence="2">
    <location>
        <begin position="793"/>
        <end position="815"/>
    </location>
</feature>
<evidence type="ECO:0000256" key="2">
    <source>
        <dbReference type="SAM" id="Phobius"/>
    </source>
</evidence>
<sequence>MVGIQFARPVGPFADTKELEYISALHQTGEPLRQNGTIQARDIMYFLSSRHGIRVEEDVVMSSIVLEMGGSLPIAPPSETPTVTEGTEDVEQAPKSTSSNPLSKLFAKKRLSKESFEDEGGDPSDSEEEDEEDLQPVLDVCQLLALLMIPFLRQGNQADKNLVMSRGKSMLGSFRAKAMEEQNEREEHARELVGHVLELALRNLIGEFQLEEGEDSVDAENNGILLTPKILRRILETFGEFDVPHELIQEMIRAAKVDAMGGSNTGKGPDEVFLNKAAFLHALTADTQLWDPSRIDTSENTHFKDAMRAHLYREEVLYGKSKMLDRRRRPSKPAPMIPQHHQGNNDDMDDSNAVVSNIHAVPYKKIYMAASIDNNADNYRNGPWFALVWVEAVLIYFAYLAGTGLKFTTEQFPNCTSELGCKIGVSLLSWIVVFAELSIMGLTWVVLASLGNTNQPTKTVLEKVFTVVRLVVSMTVVVIVTIVTFAVETKNEIFDTVKIESKQPAYWTAFLGGIVILFLQLTRLVSVFFPVGRLESGGMGKKEKTIKSAAASKIQTIVEHAMFLHELPPKFKSMRLSSVTETVRSVASVLHRSSSSEGRKSRKNAKGSTMSKALLNFHRMNDTVEVQGGVFWTARGLWNGTLLQREGIFLHGRLLAVNFVQFFIIFLMVSTYVTVMRFLNQNVTTKDDGCLYTVGEGLNPDVYDPNWNRTTNGFFNLYNINATHFGIAEWGLVYEGQMPKFNGSTFQLPNGLTSPSICYEEWMINASGTFYNEQASSNQLIEMLDLSPWQFRLGLSIGLFGALLGVSAIACVYVPSFVSSVLKLRSGFNPSLKGDYEGFLMFRKSPDATSILFGCNLWGCFYTALIAFAIFGIVAFVTIWPMTRSYVFTFIAGYFGLAITIGLKVIVMKFLRSALYSGYYRKRPAAANFTNVILECWSLGLSAGTVTSRFIKLIVVTGFYVGRIDTPVFAPGVGYVGNSPLDPAPHAFYKDLLLHEAHRHPFIERLGLLYLLKLNNGKQFCTRAGAHWRILFVLALLPWMRNYRVRDGHEQLMDDDDDEDLSPAEQLQKEFNRGGAKAGAMGDMRDEMDLLGMQIELDVTRRAYEKLARKNRDLKAALKATKEKARESRRENKSLRHSLADSNRGFLQETMHELGAEIHTPR</sequence>
<comment type="caution">
    <text evidence="3">The sequence shown here is derived from an EMBL/GenBank/DDBJ whole genome shotgun (WGS) entry which is preliminary data.</text>
</comment>
<keyword evidence="2" id="KW-0472">Membrane</keyword>
<dbReference type="EMBL" id="CAICTM010000613">
    <property type="protein sequence ID" value="CAB9513809.1"/>
    <property type="molecule type" value="Genomic_DNA"/>
</dbReference>
<feature type="transmembrane region" description="Helical" evidence="2">
    <location>
        <begin position="467"/>
        <end position="487"/>
    </location>
</feature>
<name>A0A9N8E6X5_9STRA</name>
<feature type="transmembrane region" description="Helical" evidence="2">
    <location>
        <begin position="886"/>
        <end position="907"/>
    </location>
</feature>
<keyword evidence="4" id="KW-1185">Reference proteome</keyword>
<accession>A0A9N8E6X5</accession>
<feature type="compositionally biased region" description="Basic and acidic residues" evidence="1">
    <location>
        <begin position="1118"/>
        <end position="1134"/>
    </location>
</feature>
<feature type="transmembrane region" description="Helical" evidence="2">
    <location>
        <begin position="427"/>
        <end position="447"/>
    </location>
</feature>
<keyword evidence="2" id="KW-0812">Transmembrane</keyword>
<feature type="transmembrane region" description="Helical" evidence="2">
    <location>
        <begin position="384"/>
        <end position="407"/>
    </location>
</feature>
<evidence type="ECO:0000313" key="4">
    <source>
        <dbReference type="Proteomes" id="UP001153069"/>
    </source>
</evidence>
<feature type="region of interest" description="Disordered" evidence="1">
    <location>
        <begin position="1118"/>
        <end position="1146"/>
    </location>
</feature>
<dbReference type="AlphaFoldDB" id="A0A9N8E6X5"/>
<dbReference type="Proteomes" id="UP001153069">
    <property type="component" value="Unassembled WGS sequence"/>
</dbReference>
<dbReference type="OrthoDB" id="42649at2759"/>
<evidence type="ECO:0000256" key="1">
    <source>
        <dbReference type="SAM" id="MobiDB-lite"/>
    </source>
</evidence>
<feature type="transmembrane region" description="Helical" evidence="2">
    <location>
        <begin position="507"/>
        <end position="532"/>
    </location>
</feature>
<protein>
    <submittedName>
        <fullName evidence="3">Uncharacterized protein</fullName>
    </submittedName>
</protein>
<feature type="region of interest" description="Disordered" evidence="1">
    <location>
        <begin position="324"/>
        <end position="349"/>
    </location>
</feature>
<proteinExistence type="predicted"/>
<feature type="region of interest" description="Disordered" evidence="1">
    <location>
        <begin position="70"/>
        <end position="134"/>
    </location>
</feature>
<feature type="compositionally biased region" description="Acidic residues" evidence="1">
    <location>
        <begin position="116"/>
        <end position="134"/>
    </location>
</feature>
<evidence type="ECO:0000313" key="3">
    <source>
        <dbReference type="EMBL" id="CAB9513809.1"/>
    </source>
</evidence>
<gene>
    <name evidence="3" type="ORF">SEMRO_614_G175750.1</name>
</gene>
<reference evidence="3" key="1">
    <citation type="submission" date="2020-06" db="EMBL/GenBank/DDBJ databases">
        <authorList>
            <consortium name="Plant Systems Biology data submission"/>
        </authorList>
    </citation>
    <scope>NUCLEOTIDE SEQUENCE</scope>
    <source>
        <strain evidence="3">D6</strain>
    </source>
</reference>
<feature type="transmembrane region" description="Helical" evidence="2">
    <location>
        <begin position="654"/>
        <end position="675"/>
    </location>
</feature>
<keyword evidence="2" id="KW-1133">Transmembrane helix</keyword>
<organism evidence="3 4">
    <name type="scientific">Seminavis robusta</name>
    <dbReference type="NCBI Taxonomy" id="568900"/>
    <lineage>
        <taxon>Eukaryota</taxon>
        <taxon>Sar</taxon>
        <taxon>Stramenopiles</taxon>
        <taxon>Ochrophyta</taxon>
        <taxon>Bacillariophyta</taxon>
        <taxon>Bacillariophyceae</taxon>
        <taxon>Bacillariophycidae</taxon>
        <taxon>Naviculales</taxon>
        <taxon>Naviculaceae</taxon>
        <taxon>Seminavis</taxon>
    </lineage>
</organism>